<comment type="caution">
    <text evidence="2">The sequence shown here is derived from an EMBL/GenBank/DDBJ whole genome shotgun (WGS) entry which is preliminary data.</text>
</comment>
<gene>
    <name evidence="2" type="ORF">H6G83_28840</name>
</gene>
<feature type="region of interest" description="Disordered" evidence="1">
    <location>
        <begin position="1"/>
        <end position="21"/>
    </location>
</feature>
<dbReference type="Proteomes" id="UP000661112">
    <property type="component" value="Unassembled WGS sequence"/>
</dbReference>
<protein>
    <submittedName>
        <fullName evidence="2">Uncharacterized protein</fullName>
    </submittedName>
</protein>
<proteinExistence type="predicted"/>
<sequence>MDSTEKQHFTPSGDIGGTAGYAGSAIASHTKGVEKAAEKYLNDSLLLNQLTERVYQLLLEDMRLQRERVNNYGHPRW</sequence>
<dbReference type="RefSeq" id="WP_190478495.1">
    <property type="nucleotide sequence ID" value="NZ_JACJSG010000054.1"/>
</dbReference>
<organism evidence="2 3">
    <name type="scientific">Anabaena azotica FACHB-119</name>
    <dbReference type="NCBI Taxonomy" id="947527"/>
    <lineage>
        <taxon>Bacteria</taxon>
        <taxon>Bacillati</taxon>
        <taxon>Cyanobacteriota</taxon>
        <taxon>Cyanophyceae</taxon>
        <taxon>Nostocales</taxon>
        <taxon>Nostocaceae</taxon>
        <taxon>Anabaena</taxon>
        <taxon>Anabaena azotica</taxon>
    </lineage>
</organism>
<name>A0ABR8DBH3_9NOST</name>
<dbReference type="EMBL" id="JACJSG010000054">
    <property type="protein sequence ID" value="MBD2504570.1"/>
    <property type="molecule type" value="Genomic_DNA"/>
</dbReference>
<evidence type="ECO:0000313" key="3">
    <source>
        <dbReference type="Proteomes" id="UP000661112"/>
    </source>
</evidence>
<reference evidence="2 3" key="1">
    <citation type="journal article" date="2020" name="ISME J.">
        <title>Comparative genomics reveals insights into cyanobacterial evolution and habitat adaptation.</title>
        <authorList>
            <person name="Chen M.Y."/>
            <person name="Teng W.K."/>
            <person name="Zhao L."/>
            <person name="Hu C.X."/>
            <person name="Zhou Y.K."/>
            <person name="Han B.P."/>
            <person name="Song L.R."/>
            <person name="Shu W.S."/>
        </authorList>
    </citation>
    <scope>NUCLEOTIDE SEQUENCE [LARGE SCALE GENOMIC DNA]</scope>
    <source>
        <strain evidence="2 3">FACHB-119</strain>
    </source>
</reference>
<evidence type="ECO:0000313" key="2">
    <source>
        <dbReference type="EMBL" id="MBD2504570.1"/>
    </source>
</evidence>
<evidence type="ECO:0000256" key="1">
    <source>
        <dbReference type="SAM" id="MobiDB-lite"/>
    </source>
</evidence>
<keyword evidence="3" id="KW-1185">Reference proteome</keyword>
<accession>A0ABR8DBH3</accession>